<evidence type="ECO:0000313" key="3">
    <source>
        <dbReference type="Proteomes" id="UP000250369"/>
    </source>
</evidence>
<keyword evidence="1" id="KW-0812">Transmembrane</keyword>
<dbReference type="Proteomes" id="UP000250369">
    <property type="component" value="Unassembled WGS sequence"/>
</dbReference>
<feature type="transmembrane region" description="Helical" evidence="1">
    <location>
        <begin position="7"/>
        <end position="26"/>
    </location>
</feature>
<dbReference type="AlphaFoldDB" id="A0A329MSD8"/>
<evidence type="ECO:0000313" key="2">
    <source>
        <dbReference type="EMBL" id="RAV22198.1"/>
    </source>
</evidence>
<feature type="transmembrane region" description="Helical" evidence="1">
    <location>
        <begin position="65"/>
        <end position="86"/>
    </location>
</feature>
<dbReference type="OrthoDB" id="2644821at2"/>
<evidence type="ECO:0000256" key="1">
    <source>
        <dbReference type="SAM" id="Phobius"/>
    </source>
</evidence>
<name>A0A329MSD8_9BACL</name>
<reference evidence="2 3" key="1">
    <citation type="journal article" date="2009" name="Int. J. Syst. Evol. Microbiol.">
        <title>Paenibacillus contaminans sp. nov., isolated from a contaminated laboratory plate.</title>
        <authorList>
            <person name="Chou J.H."/>
            <person name="Lee J.H."/>
            <person name="Lin M.C."/>
            <person name="Chang P.S."/>
            <person name="Arun A.B."/>
            <person name="Young C.C."/>
            <person name="Chen W.M."/>
        </authorList>
    </citation>
    <scope>NUCLEOTIDE SEQUENCE [LARGE SCALE GENOMIC DNA]</scope>
    <source>
        <strain evidence="2 3">CKOBP-6</strain>
    </source>
</reference>
<keyword evidence="3" id="KW-1185">Reference proteome</keyword>
<sequence length="134" mass="14743">MKWTMPSFLISLITMIAVALNNKFLWNLDPQQIIASVTLAINFVGVTIIGDIAKLRRGENPNWNSTKLFTLLFACIMIGFSEYVGIELDDESIWWIAGTAAAFITGKGFKDIIQTKGDLKHEPTQNNIGGGPAV</sequence>
<feature type="transmembrane region" description="Helical" evidence="1">
    <location>
        <begin position="32"/>
        <end position="53"/>
    </location>
</feature>
<accession>A0A329MSD8</accession>
<gene>
    <name evidence="2" type="ORF">DQG23_04400</name>
</gene>
<proteinExistence type="predicted"/>
<organism evidence="2 3">
    <name type="scientific">Paenibacillus contaminans</name>
    <dbReference type="NCBI Taxonomy" id="450362"/>
    <lineage>
        <taxon>Bacteria</taxon>
        <taxon>Bacillati</taxon>
        <taxon>Bacillota</taxon>
        <taxon>Bacilli</taxon>
        <taxon>Bacillales</taxon>
        <taxon>Paenibacillaceae</taxon>
        <taxon>Paenibacillus</taxon>
    </lineage>
</organism>
<keyword evidence="1" id="KW-0472">Membrane</keyword>
<dbReference type="RefSeq" id="WP_113029604.1">
    <property type="nucleotide sequence ID" value="NZ_QMFB01000002.1"/>
</dbReference>
<protein>
    <submittedName>
        <fullName evidence="2">Uncharacterized protein</fullName>
    </submittedName>
</protein>
<comment type="caution">
    <text evidence="2">The sequence shown here is derived from an EMBL/GenBank/DDBJ whole genome shotgun (WGS) entry which is preliminary data.</text>
</comment>
<keyword evidence="1" id="KW-1133">Transmembrane helix</keyword>
<dbReference type="EMBL" id="QMFB01000002">
    <property type="protein sequence ID" value="RAV22198.1"/>
    <property type="molecule type" value="Genomic_DNA"/>
</dbReference>